<feature type="transmembrane region" description="Helical" evidence="1">
    <location>
        <begin position="46"/>
        <end position="65"/>
    </location>
</feature>
<keyword evidence="1" id="KW-1133">Transmembrane helix</keyword>
<gene>
    <name evidence="2" type="ORF">S01H1_81848</name>
</gene>
<organism evidence="2">
    <name type="scientific">marine sediment metagenome</name>
    <dbReference type="NCBI Taxonomy" id="412755"/>
    <lineage>
        <taxon>unclassified sequences</taxon>
        <taxon>metagenomes</taxon>
        <taxon>ecological metagenomes</taxon>
    </lineage>
</organism>
<evidence type="ECO:0000313" key="2">
    <source>
        <dbReference type="EMBL" id="GAG45663.1"/>
    </source>
</evidence>
<feature type="non-terminal residue" evidence="2">
    <location>
        <position position="68"/>
    </location>
</feature>
<name>X0YAB3_9ZZZZ</name>
<proteinExistence type="predicted"/>
<dbReference type="EMBL" id="BARS01055437">
    <property type="protein sequence ID" value="GAG45663.1"/>
    <property type="molecule type" value="Genomic_DNA"/>
</dbReference>
<comment type="caution">
    <text evidence="2">The sequence shown here is derived from an EMBL/GenBank/DDBJ whole genome shotgun (WGS) entry which is preliminary data.</text>
</comment>
<sequence length="68" mass="7074">MILGYLALCWLLGMGAAAFTQGNPWAIAAAALLAAIVPLVTPRSAFALLWAITAAALLVGGAWLYQWS</sequence>
<evidence type="ECO:0000256" key="1">
    <source>
        <dbReference type="SAM" id="Phobius"/>
    </source>
</evidence>
<reference evidence="2" key="1">
    <citation type="journal article" date="2014" name="Front. Microbiol.">
        <title>High frequency of phylogenetically diverse reductive dehalogenase-homologous genes in deep subseafloor sedimentary metagenomes.</title>
        <authorList>
            <person name="Kawai M."/>
            <person name="Futagami T."/>
            <person name="Toyoda A."/>
            <person name="Takaki Y."/>
            <person name="Nishi S."/>
            <person name="Hori S."/>
            <person name="Arai W."/>
            <person name="Tsubouchi T."/>
            <person name="Morono Y."/>
            <person name="Uchiyama I."/>
            <person name="Ito T."/>
            <person name="Fujiyama A."/>
            <person name="Inagaki F."/>
            <person name="Takami H."/>
        </authorList>
    </citation>
    <scope>NUCLEOTIDE SEQUENCE</scope>
    <source>
        <strain evidence="2">Expedition CK06-06</strain>
    </source>
</reference>
<protein>
    <submittedName>
        <fullName evidence="2">Uncharacterized protein</fullName>
    </submittedName>
</protein>
<dbReference type="AlphaFoldDB" id="X0YAB3"/>
<accession>X0YAB3</accession>
<keyword evidence="1" id="KW-0472">Membrane</keyword>
<keyword evidence="1" id="KW-0812">Transmembrane</keyword>